<comment type="function">
    <text evidence="8">Catalyzes the phosphorylation of the 3'-hydroxyl group of dephosphocoenzyme A to form coenzyme A.</text>
</comment>
<evidence type="ECO:0000256" key="4">
    <source>
        <dbReference type="ARBA" id="ARBA00022741"/>
    </source>
</evidence>
<comment type="pathway">
    <text evidence="8">Cofactor biosynthesis; coenzyme A biosynthesis; CoA from (R)-pantothenate: step 5/5.</text>
</comment>
<comment type="similarity">
    <text evidence="1 8">Belongs to the CoaE family.</text>
</comment>
<dbReference type="GO" id="GO:0004140">
    <property type="term" value="F:dephospho-CoA kinase activity"/>
    <property type="evidence" value="ECO:0007669"/>
    <property type="project" value="UniProtKB-UniRule"/>
</dbReference>
<evidence type="ECO:0000256" key="9">
    <source>
        <dbReference type="NCBIfam" id="TIGR00152"/>
    </source>
</evidence>
<dbReference type="NCBIfam" id="TIGR00152">
    <property type="entry name" value="dephospho-CoA kinase"/>
    <property type="match status" value="1"/>
</dbReference>
<gene>
    <name evidence="8" type="primary">coaE</name>
    <name evidence="10" type="ORF">H1164_01430</name>
</gene>
<evidence type="ECO:0000256" key="3">
    <source>
        <dbReference type="ARBA" id="ARBA00022679"/>
    </source>
</evidence>
<reference evidence="10 11" key="1">
    <citation type="submission" date="2020-07" db="EMBL/GenBank/DDBJ databases">
        <authorList>
            <person name="Feng H."/>
        </authorList>
    </citation>
    <scope>NUCLEOTIDE SEQUENCE [LARGE SCALE GENOMIC DNA]</scope>
    <source>
        <strain evidence="11">s-11</strain>
    </source>
</reference>
<sequence length="204" mass="22988">MLLGLTGSIATGKSTVAEMLKRRGAVVVDADQVARKVVEPGSLGLNRIKETFGSEMLTADGQLDRAKLGELVFADEEARLRLNALLHPLIMDEMKRMTAESLDKNPKSIVIWDVPLLIEENLTQFVEQVIVVYVPQAIQLKRLMERNHLTKTEAIKRMQSQLSIEEKKKVADYIIDNSGSLEETERQVDQLWRYLTLKSGSDQP</sequence>
<feature type="binding site" evidence="8">
    <location>
        <begin position="10"/>
        <end position="15"/>
    </location>
    <ligand>
        <name>ATP</name>
        <dbReference type="ChEBI" id="CHEBI:30616"/>
    </ligand>
</feature>
<keyword evidence="4 8" id="KW-0547">Nucleotide-binding</keyword>
<evidence type="ECO:0000313" key="10">
    <source>
        <dbReference type="EMBL" id="MBA4541567.1"/>
    </source>
</evidence>
<dbReference type="PROSITE" id="PS51219">
    <property type="entry name" value="DPCK"/>
    <property type="match status" value="1"/>
</dbReference>
<dbReference type="OrthoDB" id="9812943at2"/>
<keyword evidence="6 8" id="KW-0067">ATP-binding</keyword>
<accession>A0A7W1X7P9</accession>
<dbReference type="PANTHER" id="PTHR10695:SF46">
    <property type="entry name" value="BIFUNCTIONAL COENZYME A SYNTHASE-RELATED"/>
    <property type="match status" value="1"/>
</dbReference>
<evidence type="ECO:0000256" key="6">
    <source>
        <dbReference type="ARBA" id="ARBA00022840"/>
    </source>
</evidence>
<dbReference type="SUPFAM" id="SSF52540">
    <property type="entry name" value="P-loop containing nucleoside triphosphate hydrolases"/>
    <property type="match status" value="1"/>
</dbReference>
<dbReference type="EC" id="2.7.1.24" evidence="8 9"/>
<organism evidence="10 11">
    <name type="scientific">Thermoactinomyces daqus</name>
    <dbReference type="NCBI Taxonomy" id="1329516"/>
    <lineage>
        <taxon>Bacteria</taxon>
        <taxon>Bacillati</taxon>
        <taxon>Bacillota</taxon>
        <taxon>Bacilli</taxon>
        <taxon>Bacillales</taxon>
        <taxon>Thermoactinomycetaceae</taxon>
        <taxon>Thermoactinomyces</taxon>
    </lineage>
</organism>
<dbReference type="Gene3D" id="3.40.50.300">
    <property type="entry name" value="P-loop containing nucleotide triphosphate hydrolases"/>
    <property type="match status" value="1"/>
</dbReference>
<dbReference type="Proteomes" id="UP000530514">
    <property type="component" value="Unassembled WGS sequence"/>
</dbReference>
<evidence type="ECO:0000256" key="7">
    <source>
        <dbReference type="ARBA" id="ARBA00022993"/>
    </source>
</evidence>
<keyword evidence="2 8" id="KW-0963">Cytoplasm</keyword>
<dbReference type="GO" id="GO:0005524">
    <property type="term" value="F:ATP binding"/>
    <property type="evidence" value="ECO:0007669"/>
    <property type="project" value="UniProtKB-UniRule"/>
</dbReference>
<dbReference type="GO" id="GO:0005737">
    <property type="term" value="C:cytoplasm"/>
    <property type="evidence" value="ECO:0007669"/>
    <property type="project" value="UniProtKB-SubCell"/>
</dbReference>
<evidence type="ECO:0000256" key="5">
    <source>
        <dbReference type="ARBA" id="ARBA00022777"/>
    </source>
</evidence>
<evidence type="ECO:0000256" key="1">
    <source>
        <dbReference type="ARBA" id="ARBA00009018"/>
    </source>
</evidence>
<dbReference type="GO" id="GO:0015937">
    <property type="term" value="P:coenzyme A biosynthetic process"/>
    <property type="evidence" value="ECO:0007669"/>
    <property type="project" value="UniProtKB-UniRule"/>
</dbReference>
<protein>
    <recommendedName>
        <fullName evidence="8 9">Dephospho-CoA kinase</fullName>
        <ecNumber evidence="8 9">2.7.1.24</ecNumber>
    </recommendedName>
    <alternativeName>
        <fullName evidence="8">Dephosphocoenzyme A kinase</fullName>
    </alternativeName>
</protein>
<comment type="subcellular location">
    <subcellularLocation>
        <location evidence="8">Cytoplasm</location>
    </subcellularLocation>
</comment>
<dbReference type="Pfam" id="PF01121">
    <property type="entry name" value="CoaE"/>
    <property type="match status" value="1"/>
</dbReference>
<evidence type="ECO:0000256" key="2">
    <source>
        <dbReference type="ARBA" id="ARBA00022490"/>
    </source>
</evidence>
<dbReference type="UniPathway" id="UPA00241">
    <property type="reaction ID" value="UER00356"/>
</dbReference>
<dbReference type="InterPro" id="IPR001977">
    <property type="entry name" value="Depp_CoAkinase"/>
</dbReference>
<comment type="catalytic activity">
    <reaction evidence="8">
        <text>3'-dephospho-CoA + ATP = ADP + CoA + H(+)</text>
        <dbReference type="Rhea" id="RHEA:18245"/>
        <dbReference type="ChEBI" id="CHEBI:15378"/>
        <dbReference type="ChEBI" id="CHEBI:30616"/>
        <dbReference type="ChEBI" id="CHEBI:57287"/>
        <dbReference type="ChEBI" id="CHEBI:57328"/>
        <dbReference type="ChEBI" id="CHEBI:456216"/>
        <dbReference type="EC" id="2.7.1.24"/>
    </reaction>
</comment>
<keyword evidence="11" id="KW-1185">Reference proteome</keyword>
<keyword evidence="7 8" id="KW-0173">Coenzyme A biosynthesis</keyword>
<dbReference type="PANTHER" id="PTHR10695">
    <property type="entry name" value="DEPHOSPHO-COA KINASE-RELATED"/>
    <property type="match status" value="1"/>
</dbReference>
<evidence type="ECO:0000313" key="11">
    <source>
        <dbReference type="Proteomes" id="UP000530514"/>
    </source>
</evidence>
<dbReference type="InterPro" id="IPR027417">
    <property type="entry name" value="P-loop_NTPase"/>
</dbReference>
<dbReference type="EMBL" id="JACEIP010000002">
    <property type="protein sequence ID" value="MBA4541567.1"/>
    <property type="molecule type" value="Genomic_DNA"/>
</dbReference>
<proteinExistence type="inferred from homology"/>
<dbReference type="FunFam" id="3.40.50.300:FF:000991">
    <property type="entry name" value="Dephospho-CoA kinase"/>
    <property type="match status" value="1"/>
</dbReference>
<dbReference type="RefSeq" id="WP_033101126.1">
    <property type="nucleotide sequence ID" value="NZ_JACEIP010000002.1"/>
</dbReference>
<evidence type="ECO:0000256" key="8">
    <source>
        <dbReference type="HAMAP-Rule" id="MF_00376"/>
    </source>
</evidence>
<comment type="caution">
    <text evidence="10">The sequence shown here is derived from an EMBL/GenBank/DDBJ whole genome shotgun (WGS) entry which is preliminary data.</text>
</comment>
<dbReference type="CDD" id="cd02022">
    <property type="entry name" value="DPCK"/>
    <property type="match status" value="1"/>
</dbReference>
<dbReference type="HAMAP" id="MF_00376">
    <property type="entry name" value="Dephospho_CoA_kinase"/>
    <property type="match status" value="1"/>
</dbReference>
<dbReference type="AlphaFoldDB" id="A0A7W1X7P9"/>
<name>A0A7W1X7P9_9BACL</name>
<keyword evidence="3 8" id="KW-0808">Transferase</keyword>
<keyword evidence="5 8" id="KW-0418">Kinase</keyword>